<evidence type="ECO:0000313" key="1">
    <source>
        <dbReference type="EMBL" id="SYZ77876.1"/>
    </source>
</evidence>
<gene>
    <name evidence="1" type="ORF">TART1_0646</name>
</gene>
<sequence length="113" mass="13537">MIHYPNEYQHYLKLKNSKYSSLLKDEIIQRIVLNEVNRLNAYYQYSSRRQVRCKKYFSVSFEGEQMVITFETEYPLPNPNRKGQCMRQFSIFLLAAGFDQYLTSYNPKKLLSA</sequence>
<dbReference type="EMBL" id="UNRR01000009">
    <property type="protein sequence ID" value="SYZ77876.1"/>
    <property type="molecule type" value="Genomic_DNA"/>
</dbReference>
<proteinExistence type="predicted"/>
<accession>A0A383TD51</accession>
<reference evidence="2" key="1">
    <citation type="submission" date="2018-05" db="EMBL/GenBank/DDBJ databases">
        <authorList>
            <person name="Strepis N."/>
        </authorList>
    </citation>
    <scope>NUCLEOTIDE SEQUENCE [LARGE SCALE GENOMIC DNA]</scope>
</reference>
<dbReference type="Proteomes" id="UP000262072">
    <property type="component" value="Unassembled WGS sequence"/>
</dbReference>
<evidence type="ECO:0000313" key="2">
    <source>
        <dbReference type="Proteomes" id="UP000262072"/>
    </source>
</evidence>
<dbReference type="AlphaFoldDB" id="A0A383TD51"/>
<protein>
    <submittedName>
        <fullName evidence="1">Uncharacterized protein</fullName>
    </submittedName>
</protein>
<organism evidence="1 2">
    <name type="scientific">Trichococcus shcherbakoviae</name>
    <dbReference type="NCBI Taxonomy" id="2094020"/>
    <lineage>
        <taxon>Bacteria</taxon>
        <taxon>Bacillati</taxon>
        <taxon>Bacillota</taxon>
        <taxon>Bacilli</taxon>
        <taxon>Lactobacillales</taxon>
        <taxon>Carnobacteriaceae</taxon>
        <taxon>Trichococcus</taxon>
    </lineage>
</organism>
<dbReference type="RefSeq" id="WP_119092606.1">
    <property type="nucleotide sequence ID" value="NZ_UNRR01000009.1"/>
</dbReference>
<name>A0A383TD51_9LACT</name>